<accession>A0A653A475</accession>
<sequence>MIRKPEDLLGWCCSFDSRGKGTAAVRMEYGIPTLHTEGRDFLFRRPSSCGTGSLGLLMGLHPKRMIRYGKGATPEMRIFRRSHEHQSVHRQRAAQ</sequence>
<reference evidence="1" key="1">
    <citation type="submission" date="2018-07" db="EMBL/GenBank/DDBJ databases">
        <authorList>
            <consortium name="Genoscope - CEA"/>
            <person name="William W."/>
        </authorList>
    </citation>
    <scope>NUCLEOTIDE SEQUENCE</scope>
    <source>
        <strain evidence="1">IK1</strain>
    </source>
</reference>
<evidence type="ECO:0000313" key="1">
    <source>
        <dbReference type="EMBL" id="VBB42814.1"/>
    </source>
</evidence>
<name>A0A653A475_UNCDX</name>
<protein>
    <submittedName>
        <fullName evidence="1">Uncharacterized protein</fullName>
    </submittedName>
</protein>
<organism evidence="1">
    <name type="scientific">Uncultured Desulfatiglans sp</name>
    <dbReference type="NCBI Taxonomy" id="1748965"/>
    <lineage>
        <taxon>Bacteria</taxon>
        <taxon>Pseudomonadati</taxon>
        <taxon>Thermodesulfobacteriota</taxon>
        <taxon>Desulfobacteria</taxon>
        <taxon>Desulfatiglandales</taxon>
        <taxon>Desulfatiglandaceae</taxon>
        <taxon>Desulfatiglans</taxon>
        <taxon>environmental samples</taxon>
    </lineage>
</organism>
<proteinExistence type="predicted"/>
<dbReference type="EMBL" id="UPXX01000015">
    <property type="protein sequence ID" value="VBB42814.1"/>
    <property type="molecule type" value="Genomic_DNA"/>
</dbReference>
<dbReference type="AlphaFoldDB" id="A0A653A475"/>
<gene>
    <name evidence="1" type="ORF">TRIP_B220062</name>
</gene>